<reference evidence="2" key="1">
    <citation type="submission" date="2019-02" db="EMBL/GenBank/DDBJ databases">
        <authorList>
            <person name="Gruber-Vodicka R. H."/>
            <person name="Seah K. B. B."/>
        </authorList>
    </citation>
    <scope>NUCLEOTIDE SEQUENCE</scope>
    <source>
        <strain evidence="2">BECK_BZ197</strain>
    </source>
</reference>
<dbReference type="AlphaFoldDB" id="A0A450XQ28"/>
<evidence type="ECO:0000256" key="1">
    <source>
        <dbReference type="SAM" id="MobiDB-lite"/>
    </source>
</evidence>
<proteinExistence type="predicted"/>
<feature type="region of interest" description="Disordered" evidence="1">
    <location>
        <begin position="47"/>
        <end position="81"/>
    </location>
</feature>
<accession>A0A450XQ28</accession>
<protein>
    <submittedName>
        <fullName evidence="2">Uncharacterized protein</fullName>
    </submittedName>
</protein>
<sequence>MIHLRKIDLPDMHPRIRATAITVQGGMARVTHHKTHTLRRILHRRLDRSCNRNPDRNRKRIQPGYPTSNIPQPEKSRTEKVDKRVHFLSFSDFLIVLFRIFRESNDIPRSRTAISKDRQNHPTHQHNKR</sequence>
<name>A0A450XQ28_9GAMM</name>
<evidence type="ECO:0000313" key="2">
    <source>
        <dbReference type="EMBL" id="VFK31396.1"/>
    </source>
</evidence>
<gene>
    <name evidence="2" type="ORF">BECKMB1821G_GA0114241_10833</name>
</gene>
<organism evidence="2">
    <name type="scientific">Candidatus Kentrum sp. MB</name>
    <dbReference type="NCBI Taxonomy" id="2138164"/>
    <lineage>
        <taxon>Bacteria</taxon>
        <taxon>Pseudomonadati</taxon>
        <taxon>Pseudomonadota</taxon>
        <taxon>Gammaproteobacteria</taxon>
        <taxon>Candidatus Kentrum</taxon>
    </lineage>
</organism>
<feature type="compositionally biased region" description="Basic and acidic residues" evidence="1">
    <location>
        <begin position="47"/>
        <end position="56"/>
    </location>
</feature>
<dbReference type="EMBL" id="CAADFO010000083">
    <property type="protein sequence ID" value="VFK31396.1"/>
    <property type="molecule type" value="Genomic_DNA"/>
</dbReference>